<keyword evidence="8" id="KW-0131">Cell cycle</keyword>
<name>A0A2N3QPW7_9BIFI</name>
<gene>
    <name evidence="8" type="ORF">CQR47_0021</name>
</gene>
<accession>A0A2N3QPW7</accession>
<dbReference type="InterPro" id="IPR001182">
    <property type="entry name" value="FtsW/RodA"/>
</dbReference>
<proteinExistence type="predicted"/>
<dbReference type="AlphaFoldDB" id="A0A2N3QPW7"/>
<feature type="transmembrane region" description="Helical" evidence="7">
    <location>
        <begin position="346"/>
        <end position="367"/>
    </location>
</feature>
<feature type="transmembrane region" description="Helical" evidence="7">
    <location>
        <begin position="235"/>
        <end position="252"/>
    </location>
</feature>
<dbReference type="GO" id="GO:0008360">
    <property type="term" value="P:regulation of cell shape"/>
    <property type="evidence" value="ECO:0007669"/>
    <property type="project" value="UniProtKB-KW"/>
</dbReference>
<dbReference type="Proteomes" id="UP000233727">
    <property type="component" value="Unassembled WGS sequence"/>
</dbReference>
<evidence type="ECO:0000256" key="1">
    <source>
        <dbReference type="ARBA" id="ARBA00004141"/>
    </source>
</evidence>
<feature type="transmembrane region" description="Helical" evidence="7">
    <location>
        <begin position="76"/>
        <end position="95"/>
    </location>
</feature>
<comment type="subcellular location">
    <subcellularLocation>
        <location evidence="1">Membrane</location>
        <topology evidence="1">Multi-pass membrane protein</topology>
    </subcellularLocation>
</comment>
<dbReference type="GO" id="GO:0015648">
    <property type="term" value="F:lipid-linked peptidoglycan transporter activity"/>
    <property type="evidence" value="ECO:0007669"/>
    <property type="project" value="TreeGrafter"/>
</dbReference>
<evidence type="ECO:0000313" key="8">
    <source>
        <dbReference type="EMBL" id="PKU93664.1"/>
    </source>
</evidence>
<feature type="transmembrane region" description="Helical" evidence="7">
    <location>
        <begin position="107"/>
        <end position="125"/>
    </location>
</feature>
<feature type="transmembrane region" description="Helical" evidence="7">
    <location>
        <begin position="49"/>
        <end position="69"/>
    </location>
</feature>
<keyword evidence="4 7" id="KW-1133">Transmembrane helix</keyword>
<dbReference type="Pfam" id="PF01098">
    <property type="entry name" value="FTSW_RODA_SPOVE"/>
    <property type="match status" value="1"/>
</dbReference>
<feature type="region of interest" description="Disordered" evidence="6">
    <location>
        <begin position="465"/>
        <end position="506"/>
    </location>
</feature>
<evidence type="ECO:0000256" key="3">
    <source>
        <dbReference type="ARBA" id="ARBA00022960"/>
    </source>
</evidence>
<sequence length="607" mass="65613">MVRRCMGGDWMIVTRLRQMSLMLFAMAVSFIGFFQMFERTAGSFPSEYMILLGVVAVLFIILWSLLLKFQPYASQSILPCVLLLTGIGITLISRIDQQKGTHVGTRQLIWLCLALVLCCILVICLRDYRVLRRFSYVSMVAGIVLLLSPMIPGLGKTIGGARIWIGIGSYSLQPGEFAKLFIAFFFAAYLFDHRDQLAVGGKKVLGLQLPRIKDLGPIVVVWAMSMGVLVIQRDLGTSLMFFAMFVCMLYVATGRKSWIVIGILAFAAGAVIASRMFAHVDNRIDAWLHPFDAKVYNRQGGSEQLVTGLFGLASGGLMGTGLGQGHPSLTPLANSDFIYSSVGEELGLTGLLAVLALYLVIIASGLITAMKIKDGFGKLLASGLVFTMAVQVFTVVGGITLVIPLTGLTMPFMAAGGSSLIANYILITLLLIISNAANKPEPELTSDTFQYEALAVLRDHELKERAKSAAQTAKDDENQPRHGAHASHASHVAHAAHAEDTEDAAQATQIEDAPTIMVDDASQPEGLYDAEEQDDHDEQGDWADWRDFAVDDDSPATTTSHWPTRGAHAEQVEDAQNQAAQDGNAGTPPTPPAPPQSTPRTVKGGAR</sequence>
<feature type="transmembrane region" description="Helical" evidence="7">
    <location>
        <begin position="379"/>
        <end position="406"/>
    </location>
</feature>
<feature type="compositionally biased region" description="Acidic residues" evidence="6">
    <location>
        <begin position="530"/>
        <end position="541"/>
    </location>
</feature>
<dbReference type="GO" id="GO:0032153">
    <property type="term" value="C:cell division site"/>
    <property type="evidence" value="ECO:0007669"/>
    <property type="project" value="TreeGrafter"/>
</dbReference>
<keyword evidence="2 7" id="KW-0812">Transmembrane</keyword>
<evidence type="ECO:0000256" key="5">
    <source>
        <dbReference type="ARBA" id="ARBA00023136"/>
    </source>
</evidence>
<dbReference type="STRING" id="33905.BTHE_2006"/>
<reference evidence="8 9" key="1">
    <citation type="submission" date="2017-10" db="EMBL/GenBank/DDBJ databases">
        <title>Bifidobacterium genomics.</title>
        <authorList>
            <person name="Lugli G.A."/>
            <person name="Milani C."/>
            <person name="Mancabelli L."/>
        </authorList>
    </citation>
    <scope>NUCLEOTIDE SEQUENCE [LARGE SCALE GENOMIC DNA]</scope>
    <source>
        <strain evidence="8 9">1542B</strain>
    </source>
</reference>
<feature type="transmembrane region" description="Helical" evidence="7">
    <location>
        <begin position="259"/>
        <end position="278"/>
    </location>
</feature>
<feature type="transmembrane region" description="Helical" evidence="7">
    <location>
        <begin position="171"/>
        <end position="191"/>
    </location>
</feature>
<dbReference type="PANTHER" id="PTHR30474">
    <property type="entry name" value="CELL CYCLE PROTEIN"/>
    <property type="match status" value="1"/>
</dbReference>
<dbReference type="GO" id="GO:0005886">
    <property type="term" value="C:plasma membrane"/>
    <property type="evidence" value="ECO:0007669"/>
    <property type="project" value="TreeGrafter"/>
</dbReference>
<feature type="compositionally biased region" description="Basic and acidic residues" evidence="6">
    <location>
        <begin position="465"/>
        <end position="480"/>
    </location>
</feature>
<evidence type="ECO:0000313" key="9">
    <source>
        <dbReference type="Proteomes" id="UP000233727"/>
    </source>
</evidence>
<feature type="region of interest" description="Disordered" evidence="6">
    <location>
        <begin position="530"/>
        <end position="607"/>
    </location>
</feature>
<organism evidence="8 9">
    <name type="scientific">Bifidobacterium thermophilum</name>
    <dbReference type="NCBI Taxonomy" id="33905"/>
    <lineage>
        <taxon>Bacteria</taxon>
        <taxon>Bacillati</taxon>
        <taxon>Actinomycetota</taxon>
        <taxon>Actinomycetes</taxon>
        <taxon>Bifidobacteriales</taxon>
        <taxon>Bifidobacteriaceae</taxon>
        <taxon>Bifidobacterium</taxon>
    </lineage>
</organism>
<dbReference type="PANTHER" id="PTHR30474:SF3">
    <property type="entry name" value="PEPTIDOGLYCAN GLYCOSYLTRANSFERASE RODA"/>
    <property type="match status" value="1"/>
</dbReference>
<feature type="transmembrane region" description="Helical" evidence="7">
    <location>
        <begin position="21"/>
        <end position="37"/>
    </location>
</feature>
<dbReference type="EMBL" id="PCGY01000001">
    <property type="protein sequence ID" value="PKU93664.1"/>
    <property type="molecule type" value="Genomic_DNA"/>
</dbReference>
<keyword evidence="3" id="KW-0133">Cell shape</keyword>
<evidence type="ECO:0000256" key="2">
    <source>
        <dbReference type="ARBA" id="ARBA00022692"/>
    </source>
</evidence>
<keyword evidence="5 7" id="KW-0472">Membrane</keyword>
<feature type="transmembrane region" description="Helical" evidence="7">
    <location>
        <begin position="134"/>
        <end position="151"/>
    </location>
</feature>
<feature type="transmembrane region" description="Helical" evidence="7">
    <location>
        <begin position="412"/>
        <end position="433"/>
    </location>
</feature>
<feature type="transmembrane region" description="Helical" evidence="7">
    <location>
        <begin position="212"/>
        <end position="229"/>
    </location>
</feature>
<dbReference type="GO" id="GO:0051301">
    <property type="term" value="P:cell division"/>
    <property type="evidence" value="ECO:0007669"/>
    <property type="project" value="UniProtKB-KW"/>
</dbReference>
<feature type="compositionally biased region" description="Low complexity" evidence="6">
    <location>
        <begin position="486"/>
        <end position="495"/>
    </location>
</feature>
<evidence type="ECO:0000256" key="7">
    <source>
        <dbReference type="SAM" id="Phobius"/>
    </source>
</evidence>
<feature type="compositionally biased region" description="Low complexity" evidence="6">
    <location>
        <begin position="574"/>
        <end position="587"/>
    </location>
</feature>
<protein>
    <submittedName>
        <fullName evidence="8">Cell division protein FtsW</fullName>
    </submittedName>
</protein>
<evidence type="ECO:0000256" key="6">
    <source>
        <dbReference type="SAM" id="MobiDB-lite"/>
    </source>
</evidence>
<evidence type="ECO:0000256" key="4">
    <source>
        <dbReference type="ARBA" id="ARBA00022989"/>
    </source>
</evidence>
<feature type="compositionally biased region" description="Pro residues" evidence="6">
    <location>
        <begin position="588"/>
        <end position="597"/>
    </location>
</feature>
<keyword evidence="8" id="KW-0132">Cell division</keyword>
<comment type="caution">
    <text evidence="8">The sequence shown here is derived from an EMBL/GenBank/DDBJ whole genome shotgun (WGS) entry which is preliminary data.</text>
</comment>